<dbReference type="PANTHER" id="PTHR13315">
    <property type="entry name" value="METALLO PHOSPHOESTERASE RELATED"/>
    <property type="match status" value="1"/>
</dbReference>
<feature type="transmembrane region" description="Helical" evidence="5">
    <location>
        <begin position="12"/>
        <end position="35"/>
    </location>
</feature>
<feature type="domain" description="Calcineurin-like phosphoesterase" evidence="6">
    <location>
        <begin position="51"/>
        <end position="232"/>
    </location>
</feature>
<dbReference type="GO" id="GO:0005783">
    <property type="term" value="C:endoplasmic reticulum"/>
    <property type="evidence" value="ECO:0007669"/>
    <property type="project" value="TreeGrafter"/>
</dbReference>
<dbReference type="AlphaFoldDB" id="A0A5E4QY80"/>
<dbReference type="EMBL" id="FZQP02005655">
    <property type="protein sequence ID" value="VVD01938.1"/>
    <property type="molecule type" value="Genomic_DNA"/>
</dbReference>
<keyword evidence="2 5" id="KW-0812">Transmembrane</keyword>
<keyword evidence="4 5" id="KW-0472">Membrane</keyword>
<feature type="transmembrane region" description="Helical" evidence="5">
    <location>
        <begin position="310"/>
        <end position="333"/>
    </location>
</feature>
<keyword evidence="8" id="KW-1185">Reference proteome</keyword>
<protein>
    <recommendedName>
        <fullName evidence="6">Calcineurin-like phosphoesterase domain-containing protein</fullName>
    </recommendedName>
</protein>
<dbReference type="InterPro" id="IPR033308">
    <property type="entry name" value="PGAP5/Cdc1/Ted1"/>
</dbReference>
<dbReference type="GO" id="GO:0016020">
    <property type="term" value="C:membrane"/>
    <property type="evidence" value="ECO:0007669"/>
    <property type="project" value="UniProtKB-SubCell"/>
</dbReference>
<evidence type="ECO:0000256" key="5">
    <source>
        <dbReference type="SAM" id="Phobius"/>
    </source>
</evidence>
<name>A0A5E4QY80_9NEOP</name>
<accession>A0A5E4QY80</accession>
<evidence type="ECO:0000313" key="7">
    <source>
        <dbReference type="EMBL" id="VVD01938.1"/>
    </source>
</evidence>
<keyword evidence="3 5" id="KW-1133">Transmembrane helix</keyword>
<proteinExistence type="predicted"/>
<dbReference type="Proteomes" id="UP000324832">
    <property type="component" value="Unassembled WGS sequence"/>
</dbReference>
<dbReference type="InterPro" id="IPR029052">
    <property type="entry name" value="Metallo-depent_PP-like"/>
</dbReference>
<dbReference type="SUPFAM" id="SSF56300">
    <property type="entry name" value="Metallo-dependent phosphatases"/>
    <property type="match status" value="1"/>
</dbReference>
<evidence type="ECO:0000259" key="6">
    <source>
        <dbReference type="Pfam" id="PF00149"/>
    </source>
</evidence>
<dbReference type="Pfam" id="PF00149">
    <property type="entry name" value="Metallophos"/>
    <property type="match status" value="1"/>
</dbReference>
<evidence type="ECO:0000256" key="4">
    <source>
        <dbReference type="ARBA" id="ARBA00023136"/>
    </source>
</evidence>
<gene>
    <name evidence="7" type="ORF">LSINAPIS_LOCUS12251</name>
</gene>
<dbReference type="GO" id="GO:0016787">
    <property type="term" value="F:hydrolase activity"/>
    <property type="evidence" value="ECO:0007669"/>
    <property type="project" value="InterPro"/>
</dbReference>
<sequence length="353" mass="40915">MYLRKRTVLKYLTGLTLGLVLYCEWFIYIAQPLFWNKLTCDNSIKNDRCTKILFISDPQIQGDNAVPSPIGDILNWDSDRYLQSTYRVVMKQFKPDIIVFMGDLMDEGSVATIQQFHGYVKRLSNIFDTSYPVVQIWIPGDNDIGGENEVVKPDKVLEFNKVFSQPSVISYNNISFYKVNAITHSIPQPLDEGDLNYKIAISHFPVLTRTAYAKKVINALQPDIFFCAHDHVSKYVQHQHDFVKSRTHLLQYKDPVLVLPLENNESIYEIYTPTCSYRMGTFKIGFGAAVIDNDHLKYTVFWSPLRFPCLFVYLLLSIIVFGYTLFICFMRLFSRLCHHLPDSEDTKRLLPQV</sequence>
<dbReference type="GO" id="GO:0006506">
    <property type="term" value="P:GPI anchor biosynthetic process"/>
    <property type="evidence" value="ECO:0007669"/>
    <property type="project" value="InterPro"/>
</dbReference>
<dbReference type="PANTHER" id="PTHR13315:SF4">
    <property type="entry name" value="METALLOPHOSPHOESTERASE, ISOFORM E"/>
    <property type="match status" value="1"/>
</dbReference>
<evidence type="ECO:0000256" key="3">
    <source>
        <dbReference type="ARBA" id="ARBA00022989"/>
    </source>
</evidence>
<comment type="subcellular location">
    <subcellularLocation>
        <location evidence="1">Membrane</location>
        <topology evidence="1">Multi-pass membrane protein</topology>
    </subcellularLocation>
</comment>
<evidence type="ECO:0000313" key="8">
    <source>
        <dbReference type="Proteomes" id="UP000324832"/>
    </source>
</evidence>
<organism evidence="7 8">
    <name type="scientific">Leptidea sinapis</name>
    <dbReference type="NCBI Taxonomy" id="189913"/>
    <lineage>
        <taxon>Eukaryota</taxon>
        <taxon>Metazoa</taxon>
        <taxon>Ecdysozoa</taxon>
        <taxon>Arthropoda</taxon>
        <taxon>Hexapoda</taxon>
        <taxon>Insecta</taxon>
        <taxon>Pterygota</taxon>
        <taxon>Neoptera</taxon>
        <taxon>Endopterygota</taxon>
        <taxon>Lepidoptera</taxon>
        <taxon>Glossata</taxon>
        <taxon>Ditrysia</taxon>
        <taxon>Papilionoidea</taxon>
        <taxon>Pieridae</taxon>
        <taxon>Dismorphiinae</taxon>
        <taxon>Leptidea</taxon>
    </lineage>
</organism>
<dbReference type="Gene3D" id="3.60.21.10">
    <property type="match status" value="1"/>
</dbReference>
<evidence type="ECO:0000256" key="1">
    <source>
        <dbReference type="ARBA" id="ARBA00004141"/>
    </source>
</evidence>
<dbReference type="InterPro" id="IPR004843">
    <property type="entry name" value="Calcineurin-like_PHP"/>
</dbReference>
<evidence type="ECO:0000256" key="2">
    <source>
        <dbReference type="ARBA" id="ARBA00022692"/>
    </source>
</evidence>
<reference evidence="7 8" key="1">
    <citation type="submission" date="2017-07" db="EMBL/GenBank/DDBJ databases">
        <authorList>
            <person name="Talla V."/>
            <person name="Backstrom N."/>
        </authorList>
    </citation>
    <scope>NUCLEOTIDE SEQUENCE [LARGE SCALE GENOMIC DNA]</scope>
</reference>